<dbReference type="Pfam" id="PF04041">
    <property type="entry name" value="Glyco_hydro_130"/>
    <property type="match status" value="1"/>
</dbReference>
<evidence type="ECO:0000256" key="1">
    <source>
        <dbReference type="ARBA" id="ARBA00022676"/>
    </source>
</evidence>
<sequence>MHTKIIIYIFALLLVITVRIQNVYAATNWIKYSSYPVLSIGPLESWDSNAAASPSILFDGSIYKMWYMGYDGSKWRLGYASSNDGLSWIKYDNYILESTDISNYINVHNPSVTYNNNEYLLWYAASDKTINRIHINYSKSDDGLNWQSSVQEVLKPDYPWESFGNKGISFPRVIINNNTYYIWYGAYGEYNGKVNWRIGHATSTDGINWTKYPEPVLEADQNWENTAGRFGLGNPNVIVENGIYHMWYHADRDIGHATSPDGIHWMKDPDNPVLSPSYNPNTFDYQRVGDPFVIKKDDIYYMFYTGLDNNGRWQIGLATSESIPTPIISPTPISATPSIAPSPSLTPNPTLTITPSITVTPTILPTVTMNPRNKPLVIVPGLGASWNPKAIFSCNLQNSGEWKLAPYAYYAYKPLMRTLSENAHLTQDKDFYLYSYDWRNDLQTQAIDFKKYIDDILSKKPEGTKINLIGHSYGGLVIRSYLNNYPGTDKVDKVITVGTPHKGSILAYPLWENGEVWMNDIFMSVSVNQVINHCRIVRTFISPSINIPKILSKKEIVHLLIPSIENLLPTYDYLKKERKIIDTFTLKNQNLWLKTHIFNKNGYPHTTFITLSGANTKTIRYLNTIDITSKYRQNTAWEDGKPTIKEYSQEGDGSVLTLSSELEGVQNDIIAGNHGDIISKKEAIKKILSYVGFDNVLSITEETSAPESDNNLVISIDHHAKLQLTTPNLDSIISDDDIIAINNPKQGVYRLKITPYTKGLAYIHIMQLTKNTEPEYNNYAMYFNPENPINFTFPYYSNQIRGLKLIPVN</sequence>
<dbReference type="InterPro" id="IPR007184">
    <property type="entry name" value="Mannoside_phosphorylase"/>
</dbReference>
<dbReference type="Pfam" id="PF02450">
    <property type="entry name" value="LCAT"/>
    <property type="match status" value="1"/>
</dbReference>
<evidence type="ECO:0000256" key="2">
    <source>
        <dbReference type="ARBA" id="ARBA00022679"/>
    </source>
</evidence>
<evidence type="ECO:0000313" key="4">
    <source>
        <dbReference type="EMBL" id="PIZ03280.1"/>
    </source>
</evidence>
<proteinExistence type="inferred from homology"/>
<evidence type="ECO:0000313" key="5">
    <source>
        <dbReference type="Proteomes" id="UP000231069"/>
    </source>
</evidence>
<dbReference type="GO" id="GO:0016757">
    <property type="term" value="F:glycosyltransferase activity"/>
    <property type="evidence" value="ECO:0007669"/>
    <property type="project" value="UniProtKB-KW"/>
</dbReference>
<gene>
    <name evidence="4" type="ORF">COY59_00315</name>
</gene>
<dbReference type="InterPro" id="IPR029058">
    <property type="entry name" value="AB_hydrolase_fold"/>
</dbReference>
<reference evidence="5" key="1">
    <citation type="submission" date="2017-09" db="EMBL/GenBank/DDBJ databases">
        <title>Depth-based differentiation of microbial function through sediment-hosted aquifers and enrichment of novel symbionts in the deep terrestrial subsurface.</title>
        <authorList>
            <person name="Probst A.J."/>
            <person name="Ladd B."/>
            <person name="Jarett J.K."/>
            <person name="Geller-Mcgrath D.E."/>
            <person name="Sieber C.M.K."/>
            <person name="Emerson J.B."/>
            <person name="Anantharaman K."/>
            <person name="Thomas B.C."/>
            <person name="Malmstrom R."/>
            <person name="Stieglmeier M."/>
            <person name="Klingl A."/>
            <person name="Woyke T."/>
            <person name="Ryan C.M."/>
            <person name="Banfield J.F."/>
        </authorList>
    </citation>
    <scope>NUCLEOTIDE SEQUENCE [LARGE SCALE GENOMIC DNA]</scope>
</reference>
<dbReference type="Gene3D" id="2.115.10.20">
    <property type="entry name" value="Glycosyl hydrolase domain, family 43"/>
    <property type="match status" value="3"/>
</dbReference>
<dbReference type="GO" id="GO:0006629">
    <property type="term" value="P:lipid metabolic process"/>
    <property type="evidence" value="ECO:0007669"/>
    <property type="project" value="InterPro"/>
</dbReference>
<dbReference type="PANTHER" id="PTHR35279">
    <property type="match status" value="1"/>
</dbReference>
<dbReference type="SUPFAM" id="SSF53474">
    <property type="entry name" value="alpha/beta-Hydrolases"/>
    <property type="match status" value="1"/>
</dbReference>
<dbReference type="PANTHER" id="PTHR35279:SF1">
    <property type="entry name" value="ARABINANASE_LEVANSUCRASE_INVERTASE"/>
    <property type="match status" value="1"/>
</dbReference>
<name>A0A2M7RSS7_9BACT</name>
<dbReference type="AlphaFoldDB" id="A0A2M7RSS7"/>
<organism evidence="4 5">
    <name type="scientific">Candidatus Gottesmanbacteria bacterium CG_4_10_14_0_8_um_filter_37_24</name>
    <dbReference type="NCBI Taxonomy" id="1974574"/>
    <lineage>
        <taxon>Bacteria</taxon>
        <taxon>Candidatus Gottesmaniibacteriota</taxon>
    </lineage>
</organism>
<protein>
    <recommendedName>
        <fullName evidence="6">PGAP1 family protein</fullName>
    </recommendedName>
</protein>
<dbReference type="Gene3D" id="3.40.50.1820">
    <property type="entry name" value="alpha/beta hydrolase"/>
    <property type="match status" value="1"/>
</dbReference>
<accession>A0A2M7RSS7</accession>
<keyword evidence="1" id="KW-0328">Glycosyltransferase</keyword>
<comment type="caution">
    <text evidence="4">The sequence shown here is derived from an EMBL/GenBank/DDBJ whole genome shotgun (WGS) entry which is preliminary data.</text>
</comment>
<dbReference type="SUPFAM" id="SSF75005">
    <property type="entry name" value="Arabinanase/levansucrase/invertase"/>
    <property type="match status" value="2"/>
</dbReference>
<dbReference type="GO" id="GO:0008374">
    <property type="term" value="F:O-acyltransferase activity"/>
    <property type="evidence" value="ECO:0007669"/>
    <property type="project" value="InterPro"/>
</dbReference>
<dbReference type="InterPro" id="IPR023296">
    <property type="entry name" value="Glyco_hydro_beta-prop_sf"/>
</dbReference>
<evidence type="ECO:0008006" key="6">
    <source>
        <dbReference type="Google" id="ProtNLM"/>
    </source>
</evidence>
<dbReference type="InterPro" id="IPR003386">
    <property type="entry name" value="LACT/PDAT_acylTrfase"/>
</dbReference>
<dbReference type="EMBL" id="PFMK01000007">
    <property type="protein sequence ID" value="PIZ03280.1"/>
    <property type="molecule type" value="Genomic_DNA"/>
</dbReference>
<comment type="similarity">
    <text evidence="3">Belongs to the glycosyl hydrolase 130 family.</text>
</comment>
<keyword evidence="2" id="KW-0808">Transferase</keyword>
<dbReference type="Proteomes" id="UP000231069">
    <property type="component" value="Unassembled WGS sequence"/>
</dbReference>
<evidence type="ECO:0000256" key="3">
    <source>
        <dbReference type="ARBA" id="ARBA00024356"/>
    </source>
</evidence>